<dbReference type="AlphaFoldDB" id="A0A2W5GUR9"/>
<protein>
    <submittedName>
        <fullName evidence="1">Uncharacterized protein</fullName>
    </submittedName>
</protein>
<evidence type="ECO:0000313" key="2">
    <source>
        <dbReference type="Proteomes" id="UP000249769"/>
    </source>
</evidence>
<name>A0A2W5GUR9_9HYPH</name>
<accession>A0A2W5GUR9</accession>
<sequence>MADAEKIIVVQFKKGRGGIVPGDMRPATSQASAEKMAGTMALRHIGVAAYAVTLDEESGNMANARLLVSHGQIADLMPD</sequence>
<dbReference type="EMBL" id="QFOL01000151">
    <property type="protein sequence ID" value="PZP49606.1"/>
    <property type="molecule type" value="Genomic_DNA"/>
</dbReference>
<comment type="caution">
    <text evidence="1">The sequence shown here is derived from an EMBL/GenBank/DDBJ whole genome shotgun (WGS) entry which is preliminary data.</text>
</comment>
<reference evidence="1 2" key="1">
    <citation type="submission" date="2017-08" db="EMBL/GenBank/DDBJ databases">
        <title>Infants hospitalized years apart are colonized by the same room-sourced microbial strains.</title>
        <authorList>
            <person name="Brooks B."/>
            <person name="Olm M.R."/>
            <person name="Firek B.A."/>
            <person name="Baker R."/>
            <person name="Thomas B.C."/>
            <person name="Morowitz M.J."/>
            <person name="Banfield J.F."/>
        </authorList>
    </citation>
    <scope>NUCLEOTIDE SEQUENCE [LARGE SCALE GENOMIC DNA]</scope>
    <source>
        <strain evidence="1">S2_009_000_R2_73</strain>
    </source>
</reference>
<gene>
    <name evidence="1" type="ORF">DI595_13205</name>
</gene>
<proteinExistence type="predicted"/>
<organism evidence="1 2">
    <name type="scientific">Agrobacterium fabrum</name>
    <dbReference type="NCBI Taxonomy" id="1176649"/>
    <lineage>
        <taxon>Bacteria</taxon>
        <taxon>Pseudomonadati</taxon>
        <taxon>Pseudomonadota</taxon>
        <taxon>Alphaproteobacteria</taxon>
        <taxon>Hyphomicrobiales</taxon>
        <taxon>Rhizobiaceae</taxon>
        <taxon>Rhizobium/Agrobacterium group</taxon>
        <taxon>Agrobacterium</taxon>
        <taxon>Agrobacterium tumefaciens complex</taxon>
    </lineage>
</organism>
<dbReference type="Proteomes" id="UP000249769">
    <property type="component" value="Unassembled WGS sequence"/>
</dbReference>
<evidence type="ECO:0000313" key="1">
    <source>
        <dbReference type="EMBL" id="PZP49606.1"/>
    </source>
</evidence>